<dbReference type="Proteomes" id="UP000198697">
    <property type="component" value="Unassembled WGS sequence"/>
</dbReference>
<accession>A0A1I0J9N4</accession>
<proteinExistence type="predicted"/>
<organism evidence="2 3">
    <name type="scientific">Hymenobacter actinosclerus</name>
    <dbReference type="NCBI Taxonomy" id="82805"/>
    <lineage>
        <taxon>Bacteria</taxon>
        <taxon>Pseudomonadati</taxon>
        <taxon>Bacteroidota</taxon>
        <taxon>Cytophagia</taxon>
        <taxon>Cytophagales</taxon>
        <taxon>Hymenobacteraceae</taxon>
        <taxon>Hymenobacter</taxon>
    </lineage>
</organism>
<dbReference type="RefSeq" id="WP_177189923.1">
    <property type="nucleotide sequence ID" value="NZ_FOHS01000007.1"/>
</dbReference>
<feature type="transmembrane region" description="Helical" evidence="1">
    <location>
        <begin position="6"/>
        <end position="28"/>
    </location>
</feature>
<evidence type="ECO:0000313" key="2">
    <source>
        <dbReference type="EMBL" id="SEU05940.1"/>
    </source>
</evidence>
<dbReference type="STRING" id="82805.SAMN04487998_3694"/>
<evidence type="ECO:0000313" key="3">
    <source>
        <dbReference type="Proteomes" id="UP000198697"/>
    </source>
</evidence>
<keyword evidence="1" id="KW-1133">Transmembrane helix</keyword>
<name>A0A1I0J9N4_9BACT</name>
<keyword evidence="1" id="KW-0812">Transmembrane</keyword>
<dbReference type="EMBL" id="FOHS01000007">
    <property type="protein sequence ID" value="SEU05940.1"/>
    <property type="molecule type" value="Genomic_DNA"/>
</dbReference>
<dbReference type="AlphaFoldDB" id="A0A1I0J9N4"/>
<evidence type="ECO:0000256" key="1">
    <source>
        <dbReference type="SAM" id="Phobius"/>
    </source>
</evidence>
<gene>
    <name evidence="2" type="ORF">SAMN04487998_3694</name>
</gene>
<protein>
    <submittedName>
        <fullName evidence="2">Uncharacterized protein</fullName>
    </submittedName>
</protein>
<reference evidence="3" key="1">
    <citation type="submission" date="2016-10" db="EMBL/GenBank/DDBJ databases">
        <authorList>
            <person name="Varghese N."/>
            <person name="Submissions S."/>
        </authorList>
    </citation>
    <scope>NUCLEOTIDE SEQUENCE [LARGE SCALE GENOMIC DNA]</scope>
    <source>
        <strain evidence="3">DSM 15310</strain>
    </source>
</reference>
<sequence>MFTLLTILPLLLYFLGILFLALGGWQLLKLLAKLNVYVQLLIDKEQHNEQL</sequence>
<keyword evidence="3" id="KW-1185">Reference proteome</keyword>
<keyword evidence="1" id="KW-0472">Membrane</keyword>